<protein>
    <submittedName>
        <fullName evidence="2">Antibacterial peptide-3</fullName>
    </submittedName>
</protein>
<dbReference type="InterPro" id="IPR031770">
    <property type="entry name" value="Abf-1/2"/>
</dbReference>
<evidence type="ECO:0000256" key="1">
    <source>
        <dbReference type="SAM" id="SignalP"/>
    </source>
</evidence>
<evidence type="ECO:0000313" key="2">
    <source>
        <dbReference type="EMBL" id="AHH29328.1"/>
    </source>
</evidence>
<sequence length="67" mass="7136">MNCLLICLLLLAVVDLGQSVTCAAMDIPILKEAARIACVASCQAQACATGYCKKRKGQKICVCSRCR</sequence>
<name>A0A0F6MXL9_9BILA</name>
<dbReference type="Pfam" id="PF16839">
    <property type="entry name" value="Antimicrobial25"/>
    <property type="match status" value="1"/>
</dbReference>
<dbReference type="InterPro" id="IPR038204">
    <property type="entry name" value="Abf-1/2_sf"/>
</dbReference>
<gene>
    <name evidence="2" type="primary">ABF-3</name>
</gene>
<organism evidence="2">
    <name type="scientific">Ancylostoma duodenale</name>
    <dbReference type="NCBI Taxonomy" id="51022"/>
    <lineage>
        <taxon>Eukaryota</taxon>
        <taxon>Metazoa</taxon>
        <taxon>Ecdysozoa</taxon>
        <taxon>Nematoda</taxon>
        <taxon>Chromadorea</taxon>
        <taxon>Rhabditida</taxon>
        <taxon>Rhabditina</taxon>
        <taxon>Rhabditomorpha</taxon>
        <taxon>Strongyloidea</taxon>
        <taxon>Ancylostomatidae</taxon>
        <taxon>Ancylostomatinae</taxon>
        <taxon>Ancylostoma</taxon>
    </lineage>
</organism>
<dbReference type="Gene3D" id="3.30.30.110">
    <property type="entry name" value="Antibacterial factor-related peptide"/>
    <property type="match status" value="1"/>
</dbReference>
<dbReference type="AlphaFoldDB" id="A0A0F6MXL9"/>
<feature type="chain" id="PRO_5002508479" evidence="1">
    <location>
        <begin position="20"/>
        <end position="67"/>
    </location>
</feature>
<feature type="signal peptide" evidence="1">
    <location>
        <begin position="1"/>
        <end position="19"/>
    </location>
</feature>
<accession>A0A0F6MXL9</accession>
<keyword evidence="1" id="KW-0732">Signal</keyword>
<dbReference type="PANTHER" id="PTHR37971">
    <property type="entry name" value="ANTIBACTERIAL FACTOR-RELATED PEPTIDE 1-RELATED"/>
    <property type="match status" value="1"/>
</dbReference>
<dbReference type="PANTHER" id="PTHR37971:SF1">
    <property type="entry name" value="ANTIBACTERIAL FACTOR-RELATED PEPTIDE 1-RELATED"/>
    <property type="match status" value="1"/>
</dbReference>
<dbReference type="EMBL" id="KC715726">
    <property type="protein sequence ID" value="AHH29328.1"/>
    <property type="molecule type" value="mRNA"/>
</dbReference>
<dbReference type="GO" id="GO:0098542">
    <property type="term" value="P:defense response to other organism"/>
    <property type="evidence" value="ECO:0007669"/>
    <property type="project" value="InterPro"/>
</dbReference>
<reference evidence="2" key="1">
    <citation type="submission" date="2013-03" db="EMBL/GenBank/DDBJ databases">
        <title>Cloning and identification of antibacterial peptides from the human hookworm Ancylostoma duodenale.</title>
        <authorList>
            <person name="Peng L.F."/>
            <person name="Shao Z."/>
            <person name="Deng L."/>
            <person name="He Q.F."/>
            <person name="Xu Q.Y."/>
        </authorList>
    </citation>
    <scope>NUCLEOTIDE SEQUENCE</scope>
</reference>
<proteinExistence type="evidence at transcript level"/>